<dbReference type="InterPro" id="IPR046366">
    <property type="entry name" value="MPAB"/>
</dbReference>
<proteinExistence type="predicted"/>
<dbReference type="eggNOG" id="COG3662">
    <property type="taxonomic scope" value="Bacteria"/>
</dbReference>
<dbReference type="RefSeq" id="WP_015747236.1">
    <property type="nucleotide sequence ID" value="NC_013235.1"/>
</dbReference>
<dbReference type="OrthoDB" id="836517at2"/>
<feature type="domain" description="ER-bound oxygenase mpaB/mpaB'/Rubber oxygenase catalytic" evidence="2">
    <location>
        <begin position="51"/>
        <end position="244"/>
    </location>
</feature>
<dbReference type="HOGENOM" id="CLU_039076_1_0_11"/>
<evidence type="ECO:0000313" key="4">
    <source>
        <dbReference type="Proteomes" id="UP000002218"/>
    </source>
</evidence>
<evidence type="ECO:0000313" key="3">
    <source>
        <dbReference type="EMBL" id="ACV78335.1"/>
    </source>
</evidence>
<protein>
    <recommendedName>
        <fullName evidence="2">ER-bound oxygenase mpaB/mpaB'/Rubber oxygenase catalytic domain-containing protein</fullName>
    </recommendedName>
</protein>
<keyword evidence="4" id="KW-1185">Reference proteome</keyword>
<dbReference type="Pfam" id="PF09995">
    <property type="entry name" value="MPAB_Lcp_cat"/>
    <property type="match status" value="1"/>
</dbReference>
<dbReference type="STRING" id="479431.Namu_1946"/>
<dbReference type="AlphaFoldDB" id="C8XHC9"/>
<dbReference type="PANTHER" id="PTHR36124:SF1">
    <property type="entry name" value="ER-BOUND OXYGENASE MPAB_MPAB'_RUBBER OXYGENASE CATALYTIC DOMAIN-CONTAINING PROTEIN"/>
    <property type="match status" value="1"/>
</dbReference>
<dbReference type="InParanoid" id="C8XHC9"/>
<name>C8XHC9_NAKMY</name>
<dbReference type="Proteomes" id="UP000002218">
    <property type="component" value="Chromosome"/>
</dbReference>
<accession>C8XHC9</accession>
<reference evidence="3 4" key="2">
    <citation type="journal article" date="2010" name="Stand. Genomic Sci.">
        <title>Complete genome sequence of Nakamurella multipartita type strain (Y-104).</title>
        <authorList>
            <person name="Tice H."/>
            <person name="Mayilraj S."/>
            <person name="Sims D."/>
            <person name="Lapidus A."/>
            <person name="Nolan M."/>
            <person name="Lucas S."/>
            <person name="Glavina Del Rio T."/>
            <person name="Copeland A."/>
            <person name="Cheng J.F."/>
            <person name="Meincke L."/>
            <person name="Bruce D."/>
            <person name="Goodwin L."/>
            <person name="Pitluck S."/>
            <person name="Ivanova N."/>
            <person name="Mavromatis K."/>
            <person name="Ovchinnikova G."/>
            <person name="Pati A."/>
            <person name="Chen A."/>
            <person name="Palaniappan K."/>
            <person name="Land M."/>
            <person name="Hauser L."/>
            <person name="Chang Y.J."/>
            <person name="Jeffries C.D."/>
            <person name="Detter J.C."/>
            <person name="Brettin T."/>
            <person name="Rohde M."/>
            <person name="Goker M."/>
            <person name="Bristow J."/>
            <person name="Eisen J.A."/>
            <person name="Markowitz V."/>
            <person name="Hugenholtz P."/>
            <person name="Kyrpides N.C."/>
            <person name="Klenk H.P."/>
            <person name="Chen F."/>
        </authorList>
    </citation>
    <scope>NUCLEOTIDE SEQUENCE [LARGE SCALE GENOMIC DNA]</scope>
    <source>
        <strain evidence="4">ATCC 700099 / DSM 44233 / CIP 104796 / JCM 9543 / NBRC 105858 / Y-104</strain>
    </source>
</reference>
<evidence type="ECO:0000259" key="2">
    <source>
        <dbReference type="Pfam" id="PF09995"/>
    </source>
</evidence>
<reference evidence="4" key="1">
    <citation type="submission" date="2009-09" db="EMBL/GenBank/DDBJ databases">
        <title>The complete genome of Nakamurella multipartita DSM 44233.</title>
        <authorList>
            <consortium name="US DOE Joint Genome Institute (JGI-PGF)"/>
            <person name="Lucas S."/>
            <person name="Copeland A."/>
            <person name="Lapidus A."/>
            <person name="Glavina del Rio T."/>
            <person name="Dalin E."/>
            <person name="Tice H."/>
            <person name="Bruce D."/>
            <person name="Goodwin L."/>
            <person name="Pitluck S."/>
            <person name="Kyrpides N."/>
            <person name="Mavromatis K."/>
            <person name="Ivanova N."/>
            <person name="Ovchinnikova G."/>
            <person name="Sims D."/>
            <person name="Meincke L."/>
            <person name="Brettin T."/>
            <person name="Detter J.C."/>
            <person name="Han C."/>
            <person name="Larimer F."/>
            <person name="Land M."/>
            <person name="Hauser L."/>
            <person name="Markowitz V."/>
            <person name="Cheng J.-F."/>
            <person name="Hugenholtz P."/>
            <person name="Woyke T."/>
            <person name="Wu D."/>
            <person name="Klenk H.-P."/>
            <person name="Eisen J.A."/>
        </authorList>
    </citation>
    <scope>NUCLEOTIDE SEQUENCE [LARGE SCALE GENOMIC DNA]</scope>
    <source>
        <strain evidence="4">ATCC 700099 / DSM 44233 / CIP 104796 / JCM 9543 / NBRC 105858 / Y-104</strain>
    </source>
</reference>
<dbReference type="InterPro" id="IPR018713">
    <property type="entry name" value="MPAB/Lcp_cat_dom"/>
</dbReference>
<sequence length="299" mass="34038">MKRAYRNRDLIKTLDPANDYLRIYQLTALYDFPTDMRVGLNLAFYRIFAIPHMAELLVQSGEIINRPKKRAYDTGLIMYEIIANGFDHTRSREMIRLLNRIHKPWPISNEDYLYVLAALMVVPLQWLDRRGWRPLLAAERDASVNFYRHIGRLMGIRDAPTTYADAERLVQEFEGRHLRPSPAGRRLMESTQQIIVRKLPGPTKRIGPALTSALFDQPHLTDALGLPTPNWSLARAVDGVFFARKVVRRLRPAATESWFEPGRSAGSVYPQGYSLHQLGPPAGRAGDPRPAKEAPATAE</sequence>
<dbReference type="PANTHER" id="PTHR36124">
    <property type="match status" value="1"/>
</dbReference>
<dbReference type="EMBL" id="CP001737">
    <property type="protein sequence ID" value="ACV78335.1"/>
    <property type="molecule type" value="Genomic_DNA"/>
</dbReference>
<feature type="region of interest" description="Disordered" evidence="1">
    <location>
        <begin position="269"/>
        <end position="299"/>
    </location>
</feature>
<organism evidence="3 4">
    <name type="scientific">Nakamurella multipartita (strain ATCC 700099 / DSM 44233 / CIP 104796 / JCM 9543 / NBRC 105858 / Y-104)</name>
    <name type="common">Microsphaera multipartita</name>
    <dbReference type="NCBI Taxonomy" id="479431"/>
    <lineage>
        <taxon>Bacteria</taxon>
        <taxon>Bacillati</taxon>
        <taxon>Actinomycetota</taxon>
        <taxon>Actinomycetes</taxon>
        <taxon>Nakamurellales</taxon>
        <taxon>Nakamurellaceae</taxon>
        <taxon>Nakamurella</taxon>
    </lineage>
</organism>
<dbReference type="KEGG" id="nml:Namu_1946"/>
<dbReference type="GO" id="GO:0016491">
    <property type="term" value="F:oxidoreductase activity"/>
    <property type="evidence" value="ECO:0007669"/>
    <property type="project" value="InterPro"/>
</dbReference>
<gene>
    <name evidence="3" type="ordered locus">Namu_1946</name>
</gene>
<evidence type="ECO:0000256" key="1">
    <source>
        <dbReference type="SAM" id="MobiDB-lite"/>
    </source>
</evidence>